<organism evidence="2 3">
    <name type="scientific">Litorimonas cladophorae</name>
    <dbReference type="NCBI Taxonomy" id="1220491"/>
    <lineage>
        <taxon>Bacteria</taxon>
        <taxon>Pseudomonadati</taxon>
        <taxon>Pseudomonadota</taxon>
        <taxon>Alphaproteobacteria</taxon>
        <taxon>Maricaulales</taxon>
        <taxon>Robiginitomaculaceae</taxon>
    </lineage>
</organism>
<evidence type="ECO:0000313" key="3">
    <source>
        <dbReference type="Proteomes" id="UP000600865"/>
    </source>
</evidence>
<evidence type="ECO:0000313" key="2">
    <source>
        <dbReference type="EMBL" id="GGX61368.1"/>
    </source>
</evidence>
<dbReference type="RefSeq" id="WP_189581913.1">
    <property type="nucleotide sequence ID" value="NZ_BMYV01000001.1"/>
</dbReference>
<sequence>MSRVLNKYLTRIHKWAGLVLSLQIIFWFGSGFFMTLFPIDQVRGQHLVEKQVFSLTDTDLIPIEIAMTAYDGALTGARLANIAGRPAYILLGDNGTIMLDARTGLNWDGVGHSDVRQVALSTYRGEGKLLDIRQLDIAPKDYRGPLPVWQAKFDDAAKTRLYLDPDTAEVRSVRTRLWRVFDLAWKFHIMDVTGDDNFNSWWLRLASGAALLFALSGVGLLWFRIVARPRRRRPRLV</sequence>
<evidence type="ECO:0000256" key="1">
    <source>
        <dbReference type="SAM" id="Phobius"/>
    </source>
</evidence>
<dbReference type="Proteomes" id="UP000600865">
    <property type="component" value="Unassembled WGS sequence"/>
</dbReference>
<name>A0A918KFB9_9PROT</name>
<feature type="transmembrane region" description="Helical" evidence="1">
    <location>
        <begin position="201"/>
        <end position="223"/>
    </location>
</feature>
<dbReference type="AlphaFoldDB" id="A0A918KFB9"/>
<reference evidence="2 3" key="1">
    <citation type="journal article" date="2014" name="Int. J. Syst. Evol. Microbiol.">
        <title>Complete genome sequence of Corynebacterium casei LMG S-19264T (=DSM 44701T), isolated from a smear-ripened cheese.</title>
        <authorList>
            <consortium name="US DOE Joint Genome Institute (JGI-PGF)"/>
            <person name="Walter F."/>
            <person name="Albersmeier A."/>
            <person name="Kalinowski J."/>
            <person name="Ruckert C."/>
        </authorList>
    </citation>
    <scope>NUCLEOTIDE SEQUENCE [LARGE SCALE GENOMIC DNA]</scope>
    <source>
        <strain evidence="2 3">KCTC 23968</strain>
    </source>
</reference>
<keyword evidence="1" id="KW-1133">Transmembrane helix</keyword>
<proteinExistence type="predicted"/>
<keyword evidence="1" id="KW-0472">Membrane</keyword>
<keyword evidence="1" id="KW-0812">Transmembrane</keyword>
<accession>A0A918KFB9</accession>
<comment type="caution">
    <text evidence="2">The sequence shown here is derived from an EMBL/GenBank/DDBJ whole genome shotgun (WGS) entry which is preliminary data.</text>
</comment>
<feature type="transmembrane region" description="Helical" evidence="1">
    <location>
        <begin position="12"/>
        <end position="37"/>
    </location>
</feature>
<keyword evidence="3" id="KW-1185">Reference proteome</keyword>
<gene>
    <name evidence="2" type="ORF">GCM10011309_09150</name>
</gene>
<evidence type="ECO:0008006" key="4">
    <source>
        <dbReference type="Google" id="ProtNLM"/>
    </source>
</evidence>
<dbReference type="InterPro" id="IPR005625">
    <property type="entry name" value="PepSY-ass_TM"/>
</dbReference>
<protein>
    <recommendedName>
        <fullName evidence="4">PepSY domain-containing protein</fullName>
    </recommendedName>
</protein>
<dbReference type="EMBL" id="BMYV01000001">
    <property type="protein sequence ID" value="GGX61368.1"/>
    <property type="molecule type" value="Genomic_DNA"/>
</dbReference>
<dbReference type="Pfam" id="PF03929">
    <property type="entry name" value="PepSY_TM"/>
    <property type="match status" value="1"/>
</dbReference>